<dbReference type="OrthoDB" id="17560at2759"/>
<dbReference type="GO" id="GO:0016787">
    <property type="term" value="F:hydrolase activity"/>
    <property type="evidence" value="ECO:0007669"/>
    <property type="project" value="InterPro"/>
</dbReference>
<dbReference type="InterPro" id="IPR029058">
    <property type="entry name" value="AB_hydrolase_fold"/>
</dbReference>
<comment type="caution">
    <text evidence="3">The sequence shown here is derived from an EMBL/GenBank/DDBJ whole genome shotgun (WGS) entry which is preliminary data.</text>
</comment>
<evidence type="ECO:0000313" key="4">
    <source>
        <dbReference type="Proteomes" id="UP000242519"/>
    </source>
</evidence>
<organism evidence="3 4">
    <name type="scientific">Diplocarpon coronariae</name>
    <dbReference type="NCBI Taxonomy" id="2795749"/>
    <lineage>
        <taxon>Eukaryota</taxon>
        <taxon>Fungi</taxon>
        <taxon>Dikarya</taxon>
        <taxon>Ascomycota</taxon>
        <taxon>Pezizomycotina</taxon>
        <taxon>Leotiomycetes</taxon>
        <taxon>Helotiales</taxon>
        <taxon>Drepanopezizaceae</taxon>
        <taxon>Diplocarpon</taxon>
    </lineage>
</organism>
<evidence type="ECO:0000259" key="2">
    <source>
        <dbReference type="Pfam" id="PF01738"/>
    </source>
</evidence>
<feature type="domain" description="Dienelactone hydrolase" evidence="2">
    <location>
        <begin position="102"/>
        <end position="352"/>
    </location>
</feature>
<proteinExistence type="predicted"/>
<dbReference type="InParanoid" id="A0A218ZAZ3"/>
<feature type="region of interest" description="Disordered" evidence="1">
    <location>
        <begin position="1"/>
        <end position="22"/>
    </location>
</feature>
<dbReference type="STRING" id="503106.A0A218ZAZ3"/>
<protein>
    <recommendedName>
        <fullName evidence="2">Dienelactone hydrolase domain-containing protein</fullName>
    </recommendedName>
</protein>
<dbReference type="EMBL" id="MZNU01000105">
    <property type="protein sequence ID" value="OWP04445.1"/>
    <property type="molecule type" value="Genomic_DNA"/>
</dbReference>
<dbReference type="PANTHER" id="PTHR17630">
    <property type="entry name" value="DIENELACTONE HYDROLASE"/>
    <property type="match status" value="1"/>
</dbReference>
<dbReference type="Gene3D" id="3.40.50.1820">
    <property type="entry name" value="alpha/beta hydrolase"/>
    <property type="match status" value="1"/>
</dbReference>
<gene>
    <name evidence="3" type="ORF">B2J93_3393</name>
</gene>
<accession>A0A218ZAZ3</accession>
<evidence type="ECO:0000313" key="3">
    <source>
        <dbReference type="EMBL" id="OWP04445.1"/>
    </source>
</evidence>
<feature type="compositionally biased region" description="Polar residues" evidence="1">
    <location>
        <begin position="1"/>
        <end position="13"/>
    </location>
</feature>
<dbReference type="SUPFAM" id="SSF53474">
    <property type="entry name" value="alpha/beta-Hydrolases"/>
    <property type="match status" value="1"/>
</dbReference>
<dbReference type="Proteomes" id="UP000242519">
    <property type="component" value="Unassembled WGS sequence"/>
</dbReference>
<dbReference type="AlphaFoldDB" id="A0A218ZAZ3"/>
<dbReference type="Pfam" id="PF01738">
    <property type="entry name" value="DLH"/>
    <property type="match status" value="1"/>
</dbReference>
<dbReference type="PANTHER" id="PTHR17630:SF87">
    <property type="entry name" value="DIENELACTONE HYDROLASE DOMAIN-CONTAINING PROTEIN"/>
    <property type="match status" value="1"/>
</dbReference>
<keyword evidence="4" id="KW-1185">Reference proteome</keyword>
<sequence length="354" mass="39063">MSTAEINHLRNGTPTGGSGLSARQREAAESKLFYMKDVCCPDDFQALVDEELRRAAYTPTVSSFEQSIRKMLGKLKLRWRSSGSIHAGLPQGKEELIHGLNTYVIGNRVNPRAIVVVYSDVFGLALPNNKLIADAYANSGDYLVYLPDFFEGDPVPLKLADLLIPVDEKKLGTLTKYTGLLASAPSFVLWSMRHKKGPTERLCMDFLGSLRRATPKSQKIGMVGMCWGGKYAIRASLESNAIEIDSAKMPLIDAAVALHPSNLVLPEDVELPVVPVSIGWGVEDIAVSYALKGKIEGIHAKAKEAGKRVPEIEHQSYTPGRHGFSVRGNPDDSQEKKILEDSMKQVLDWFKRWL</sequence>
<reference evidence="3 4" key="1">
    <citation type="submission" date="2017-04" db="EMBL/GenBank/DDBJ databases">
        <title>Draft genome sequence of Marssonina coronaria NL1: causal agent of apple blotch.</title>
        <authorList>
            <person name="Cheng Q."/>
        </authorList>
    </citation>
    <scope>NUCLEOTIDE SEQUENCE [LARGE SCALE GENOMIC DNA]</scope>
    <source>
        <strain evidence="3 4">NL1</strain>
    </source>
</reference>
<name>A0A218ZAZ3_9HELO</name>
<dbReference type="InterPro" id="IPR002925">
    <property type="entry name" value="Dienelactn_hydro"/>
</dbReference>
<evidence type="ECO:0000256" key="1">
    <source>
        <dbReference type="SAM" id="MobiDB-lite"/>
    </source>
</evidence>